<dbReference type="Pfam" id="PF12118">
    <property type="entry name" value="SprA-related"/>
    <property type="match status" value="1"/>
</dbReference>
<keyword evidence="3" id="KW-1185">Reference proteome</keyword>
<dbReference type="RefSeq" id="WP_316413712.1">
    <property type="nucleotide sequence ID" value="NZ_AP027080.1"/>
</dbReference>
<evidence type="ECO:0000313" key="2">
    <source>
        <dbReference type="EMBL" id="BDU75029.1"/>
    </source>
</evidence>
<gene>
    <name evidence="2" type="ORF">METEAL_42030</name>
</gene>
<dbReference type="EMBL" id="AP027080">
    <property type="protein sequence ID" value="BDU75029.1"/>
    <property type="molecule type" value="Genomic_DNA"/>
</dbReference>
<feature type="compositionally biased region" description="Gly residues" evidence="1">
    <location>
        <begin position="22"/>
        <end position="32"/>
    </location>
</feature>
<evidence type="ECO:0000313" key="3">
    <source>
        <dbReference type="Proteomes" id="UP001238179"/>
    </source>
</evidence>
<dbReference type="AlphaFoldDB" id="A0AA48GRW3"/>
<organism evidence="2 3">
    <name type="scientific">Mesoterricola silvestris</name>
    <dbReference type="NCBI Taxonomy" id="2927979"/>
    <lineage>
        <taxon>Bacteria</taxon>
        <taxon>Pseudomonadati</taxon>
        <taxon>Acidobacteriota</taxon>
        <taxon>Holophagae</taxon>
        <taxon>Holophagales</taxon>
        <taxon>Holophagaceae</taxon>
        <taxon>Mesoterricola</taxon>
    </lineage>
</organism>
<sequence length="179" mass="17237">MADAIPSLSPTPPTADPVRAGQGAGGKPGGAQGADPKGRKAGGADTLELSPEAKAQVAKLQARDAAVKAHEAAHIAAGAGVVTSGASYAYQRGPDGRNYAVGGEVSVDTSPVKGNPQATLAKASRIMAAAMAPADPSGQDRSVAAAASSMASQAAVELAAKGAKQGGKPSSGSLIDTVG</sequence>
<proteinExistence type="predicted"/>
<reference evidence="3" key="1">
    <citation type="journal article" date="2023" name="Int. J. Syst. Evol. Microbiol.">
        <title>Mesoterricola silvestris gen. nov., sp. nov., Mesoterricola sediminis sp. nov., Geothrix oryzae sp. nov., Geothrix edaphica sp. nov., Geothrix rubra sp. nov., and Geothrix limicola sp. nov., six novel members of Acidobacteriota isolated from soils.</title>
        <authorList>
            <person name="Itoh H."/>
            <person name="Sugisawa Y."/>
            <person name="Mise K."/>
            <person name="Xu Z."/>
            <person name="Kuniyasu M."/>
            <person name="Ushijima N."/>
            <person name="Kawano K."/>
            <person name="Kobayashi E."/>
            <person name="Shiratori Y."/>
            <person name="Masuda Y."/>
            <person name="Senoo K."/>
        </authorList>
    </citation>
    <scope>NUCLEOTIDE SEQUENCE [LARGE SCALE GENOMIC DNA]</scope>
    <source>
        <strain evidence="3">W79</strain>
    </source>
</reference>
<feature type="compositionally biased region" description="Polar residues" evidence="1">
    <location>
        <begin position="168"/>
        <end position="179"/>
    </location>
</feature>
<dbReference type="InterPro" id="IPR021973">
    <property type="entry name" value="SprA-related"/>
</dbReference>
<feature type="region of interest" description="Disordered" evidence="1">
    <location>
        <begin position="1"/>
        <end position="50"/>
    </location>
</feature>
<evidence type="ECO:0000256" key="1">
    <source>
        <dbReference type="SAM" id="MobiDB-lite"/>
    </source>
</evidence>
<protein>
    <recommendedName>
        <fullName evidence="4">SprA-related family protein</fullName>
    </recommendedName>
</protein>
<name>A0AA48GRW3_9BACT</name>
<accession>A0AA48GRW3</accession>
<feature type="region of interest" description="Disordered" evidence="1">
    <location>
        <begin position="157"/>
        <end position="179"/>
    </location>
</feature>
<dbReference type="Proteomes" id="UP001238179">
    <property type="component" value="Chromosome"/>
</dbReference>
<dbReference type="KEGG" id="msil:METEAL_42030"/>
<evidence type="ECO:0008006" key="4">
    <source>
        <dbReference type="Google" id="ProtNLM"/>
    </source>
</evidence>